<evidence type="ECO:0008006" key="4">
    <source>
        <dbReference type="Google" id="ProtNLM"/>
    </source>
</evidence>
<accession>A0ABU4WF03</accession>
<dbReference type="InterPro" id="IPR012334">
    <property type="entry name" value="Pectin_lyas_fold"/>
</dbReference>
<dbReference type="EMBL" id="JALBUT010000003">
    <property type="protein sequence ID" value="MDX8415141.1"/>
    <property type="molecule type" value="Genomic_DNA"/>
</dbReference>
<evidence type="ECO:0000313" key="3">
    <source>
        <dbReference type="Proteomes" id="UP001275932"/>
    </source>
</evidence>
<organism evidence="2 3">
    <name type="scientific">Intestinicryptomonas porci</name>
    <dbReference type="NCBI Taxonomy" id="2926320"/>
    <lineage>
        <taxon>Bacteria</taxon>
        <taxon>Pseudomonadati</taxon>
        <taxon>Verrucomicrobiota</taxon>
        <taxon>Opitutia</taxon>
        <taxon>Opitutales</taxon>
        <taxon>Intestinicryptomonaceae</taxon>
        <taxon>Intestinicryptomonas</taxon>
    </lineage>
</organism>
<gene>
    <name evidence="2" type="ORF">MOX91_02970</name>
</gene>
<dbReference type="Proteomes" id="UP001275932">
    <property type="component" value="Unassembled WGS sequence"/>
</dbReference>
<comment type="caution">
    <text evidence="2">The sequence shown here is derived from an EMBL/GenBank/DDBJ whole genome shotgun (WGS) entry which is preliminary data.</text>
</comment>
<proteinExistence type="predicted"/>
<feature type="chain" id="PRO_5045411612" description="Right handed beta helix domain-containing protein" evidence="1">
    <location>
        <begin position="24"/>
        <end position="515"/>
    </location>
</feature>
<dbReference type="InterPro" id="IPR011050">
    <property type="entry name" value="Pectin_lyase_fold/virulence"/>
</dbReference>
<feature type="signal peptide" evidence="1">
    <location>
        <begin position="1"/>
        <end position="23"/>
    </location>
</feature>
<dbReference type="Gene3D" id="2.160.20.10">
    <property type="entry name" value="Single-stranded right-handed beta-helix, Pectin lyase-like"/>
    <property type="match status" value="1"/>
</dbReference>
<dbReference type="SUPFAM" id="SSF51126">
    <property type="entry name" value="Pectin lyase-like"/>
    <property type="match status" value="1"/>
</dbReference>
<sequence>MKKHIYKLLGVFCVFAASASAFAAEVVARSAEEIQSALDKGDSVVLEKGAVIPVNKTIRFMHNGQKIYTKDASRISEYARLKITSPEGGQILSGNGKSDIVLEKVILDGNRYELPPYTNGGGPELAWFGGGGAKNQLIKNCVFMNSRTWSTFKLHEGGDGCTIENSILFGCGADARGNGRNPQEKPFKWGDGISCAARNSTVLNNIVIDPTDVGIVLFCAPGSQVKDNVIASISRESLGGINMVDGLGFYEIDGDKLPKDDKTSMRKYDYSGVLVKDNLIDSRGARIHIAVPCGATVWVPSDKRNKTFVGAKIINNVLDGEASAYGIIADGVDEFEIKGNKSLGKHSGLADGRWDILCDEPSAFIYNPEYVGSSKLQKDFKKQERSLQHLLRCNHGPVQRGGAFREYRAYSYGVEEAQGVVKTAFLEMLGREATPAEVKKYSRIINEHVIPADELRWMIMATDEFKAKYGNVNRNDLHKFRTEKWFKLFDEIIGTSDSWKAKDVYKTALKKLKTL</sequence>
<keyword evidence="1" id="KW-0732">Signal</keyword>
<protein>
    <recommendedName>
        <fullName evidence="4">Right handed beta helix domain-containing protein</fullName>
    </recommendedName>
</protein>
<evidence type="ECO:0000313" key="2">
    <source>
        <dbReference type="EMBL" id="MDX8415141.1"/>
    </source>
</evidence>
<evidence type="ECO:0000256" key="1">
    <source>
        <dbReference type="SAM" id="SignalP"/>
    </source>
</evidence>
<dbReference type="RefSeq" id="WP_370396589.1">
    <property type="nucleotide sequence ID" value="NZ_JALBUT010000003.1"/>
</dbReference>
<name>A0ABU4WF03_9BACT</name>
<keyword evidence="3" id="KW-1185">Reference proteome</keyword>
<reference evidence="2 3" key="1">
    <citation type="submission" date="2022-03" db="EMBL/GenBank/DDBJ databases">
        <title>Novel taxa within the pig intestine.</title>
        <authorList>
            <person name="Wylensek D."/>
            <person name="Bishof K."/>
            <person name="Afrizal A."/>
            <person name="Clavel T."/>
        </authorList>
    </citation>
    <scope>NUCLEOTIDE SEQUENCE [LARGE SCALE GENOMIC DNA]</scope>
    <source>
        <strain evidence="2 3">CLA-KB-P66</strain>
    </source>
</reference>